<dbReference type="InterPro" id="IPR007694">
    <property type="entry name" value="DNA_helicase_DnaB-like_C"/>
</dbReference>
<dbReference type="PRINTS" id="PR01874">
    <property type="entry name" value="DNAREPAIRADA"/>
</dbReference>
<feature type="domain" description="RecA family profile 1" evidence="1">
    <location>
        <begin position="46"/>
        <end position="98"/>
    </location>
</feature>
<evidence type="ECO:0000313" key="3">
    <source>
        <dbReference type="EMBL" id="MBC8581043.1"/>
    </source>
</evidence>
<accession>A0A926EN11</accession>
<evidence type="ECO:0000259" key="2">
    <source>
        <dbReference type="PROSITE" id="PS51199"/>
    </source>
</evidence>
<evidence type="ECO:0000259" key="1">
    <source>
        <dbReference type="PROSITE" id="PS50162"/>
    </source>
</evidence>
<dbReference type="GO" id="GO:0006281">
    <property type="term" value="P:DNA repair"/>
    <property type="evidence" value="ECO:0007669"/>
    <property type="project" value="InterPro"/>
</dbReference>
<organism evidence="3 4">
    <name type="scientific">Zhenhengia yiwuensis</name>
    <dbReference type="NCBI Taxonomy" id="2763666"/>
    <lineage>
        <taxon>Bacteria</taxon>
        <taxon>Bacillati</taxon>
        <taxon>Bacillota</taxon>
        <taxon>Clostridia</taxon>
        <taxon>Lachnospirales</taxon>
        <taxon>Lachnospiraceae</taxon>
        <taxon>Zhenhengia</taxon>
    </lineage>
</organism>
<dbReference type="GO" id="GO:0140664">
    <property type="term" value="F:ATP-dependent DNA damage sensor activity"/>
    <property type="evidence" value="ECO:0007669"/>
    <property type="project" value="InterPro"/>
</dbReference>
<gene>
    <name evidence="3" type="ORF">H8718_16120</name>
</gene>
<dbReference type="AlphaFoldDB" id="A0A926EN11"/>
<proteinExistence type="predicted"/>
<dbReference type="GO" id="GO:0005829">
    <property type="term" value="C:cytosol"/>
    <property type="evidence" value="ECO:0007669"/>
    <property type="project" value="TreeGrafter"/>
</dbReference>
<dbReference type="GO" id="GO:0003677">
    <property type="term" value="F:DNA binding"/>
    <property type="evidence" value="ECO:0007669"/>
    <property type="project" value="InterPro"/>
</dbReference>
<dbReference type="InterPro" id="IPR020588">
    <property type="entry name" value="RecA_ATP-bd"/>
</dbReference>
<dbReference type="GO" id="GO:0005524">
    <property type="term" value="F:ATP binding"/>
    <property type="evidence" value="ECO:0007669"/>
    <property type="project" value="InterPro"/>
</dbReference>
<evidence type="ECO:0008006" key="5">
    <source>
        <dbReference type="Google" id="ProtNLM"/>
    </source>
</evidence>
<dbReference type="EMBL" id="JACRSY010000035">
    <property type="protein sequence ID" value="MBC8581043.1"/>
    <property type="molecule type" value="Genomic_DNA"/>
</dbReference>
<dbReference type="PANTHER" id="PTHR30153:SF2">
    <property type="entry name" value="REPLICATIVE DNA HELICASE"/>
    <property type="match status" value="1"/>
</dbReference>
<dbReference type="SUPFAM" id="SSF52540">
    <property type="entry name" value="P-loop containing nucleoside triphosphate hydrolases"/>
    <property type="match status" value="1"/>
</dbReference>
<dbReference type="PROSITE" id="PS50162">
    <property type="entry name" value="RECA_2"/>
    <property type="match status" value="1"/>
</dbReference>
<evidence type="ECO:0000313" key="4">
    <source>
        <dbReference type="Proteomes" id="UP000655830"/>
    </source>
</evidence>
<dbReference type="PANTHER" id="PTHR30153">
    <property type="entry name" value="REPLICATIVE DNA HELICASE DNAB"/>
    <property type="match status" value="1"/>
</dbReference>
<dbReference type="PROSITE" id="PS51199">
    <property type="entry name" value="SF4_HELICASE"/>
    <property type="match status" value="1"/>
</dbReference>
<dbReference type="Gene3D" id="3.40.50.300">
    <property type="entry name" value="P-loop containing nucleotide triphosphate hydrolases"/>
    <property type="match status" value="1"/>
</dbReference>
<keyword evidence="4" id="KW-1185">Reference proteome</keyword>
<dbReference type="Proteomes" id="UP000655830">
    <property type="component" value="Unassembled WGS sequence"/>
</dbReference>
<protein>
    <recommendedName>
        <fullName evidence="5">Replicative DNA helicase</fullName>
    </recommendedName>
</protein>
<dbReference type="GO" id="GO:0003678">
    <property type="term" value="F:DNA helicase activity"/>
    <property type="evidence" value="ECO:0007669"/>
    <property type="project" value="InterPro"/>
</dbReference>
<dbReference type="InterPro" id="IPR027417">
    <property type="entry name" value="P-loop_NTPase"/>
</dbReference>
<sequence>MNNRLEELEENKEIHCSEQTKQKINELKLLNVGHKIEDFLEDIRREDRNLPTGITELDEILGGGIKVGGITTIASRTTCGKSTLALKIAINLSEKGEQVIFYTNDDSIEQLFLKGISLVSFELFDKQGAYTVQDIRNYICGRVPMDDKFYHLIEEYKYITKNLRLIDTKDILMESKGADLSNDKSTTYVDDHIEYLRKEIEHYSDVQIKPVIILDYLQNIRVGQGLMEKAQADFAMRELKQLAIGSDLPIILISSISRMHYEKKMCIQALKESGSIEYGSDMIIGIHFADIENNEFSFEKAKKSDVWNMELVLLKNKLGQADKTIPVDFYAKYNSFGSSTKYIKTKINKKLFK</sequence>
<dbReference type="InterPro" id="IPR014774">
    <property type="entry name" value="KaiC-like_dom"/>
</dbReference>
<dbReference type="Pfam" id="PF06745">
    <property type="entry name" value="ATPase"/>
    <property type="match status" value="1"/>
</dbReference>
<feature type="domain" description="SF4 helicase" evidence="2">
    <location>
        <begin position="43"/>
        <end position="343"/>
    </location>
</feature>
<dbReference type="RefSeq" id="WP_249333756.1">
    <property type="nucleotide sequence ID" value="NZ_JACRSY010000035.1"/>
</dbReference>
<dbReference type="GO" id="GO:0006260">
    <property type="term" value="P:DNA replication"/>
    <property type="evidence" value="ECO:0007669"/>
    <property type="project" value="InterPro"/>
</dbReference>
<dbReference type="Pfam" id="PF03796">
    <property type="entry name" value="DnaB_C"/>
    <property type="match status" value="1"/>
</dbReference>
<name>A0A926EN11_9FIRM</name>
<reference evidence="3" key="1">
    <citation type="submission" date="2020-08" db="EMBL/GenBank/DDBJ databases">
        <title>Genome public.</title>
        <authorList>
            <person name="Liu C."/>
            <person name="Sun Q."/>
        </authorList>
    </citation>
    <scope>NUCLEOTIDE SEQUENCE</scope>
    <source>
        <strain evidence="3">NSJ-12</strain>
    </source>
</reference>
<comment type="caution">
    <text evidence="3">The sequence shown here is derived from an EMBL/GenBank/DDBJ whole genome shotgun (WGS) entry which is preliminary data.</text>
</comment>